<dbReference type="EMBL" id="VJMH01007222">
    <property type="protein sequence ID" value="KAF0685057.1"/>
    <property type="molecule type" value="Genomic_DNA"/>
</dbReference>
<evidence type="ECO:0000256" key="1">
    <source>
        <dbReference type="ARBA" id="ARBA00022737"/>
    </source>
</evidence>
<evidence type="ECO:0000313" key="7">
    <source>
        <dbReference type="Proteomes" id="UP000332933"/>
    </source>
</evidence>
<keyword evidence="1" id="KW-0677">Repeat</keyword>
<dbReference type="Pfam" id="PF00651">
    <property type="entry name" value="BTB"/>
    <property type="match status" value="2"/>
</dbReference>
<dbReference type="OrthoDB" id="9997739at2759"/>
<dbReference type="Proteomes" id="UP000332933">
    <property type="component" value="Unassembled WGS sequence"/>
</dbReference>
<dbReference type="InterPro" id="IPR000408">
    <property type="entry name" value="Reg_chr_condens"/>
</dbReference>
<dbReference type="Gene3D" id="1.25.40.420">
    <property type="match status" value="1"/>
</dbReference>
<protein>
    <submittedName>
        <fullName evidence="6">Aste57867_22985 protein</fullName>
    </submittedName>
</protein>
<reference evidence="5" key="2">
    <citation type="submission" date="2019-06" db="EMBL/GenBank/DDBJ databases">
        <title>Genomics analysis of Aphanomyces spp. identifies a new class of oomycete effector associated with host adaptation.</title>
        <authorList>
            <person name="Gaulin E."/>
        </authorList>
    </citation>
    <scope>NUCLEOTIDE SEQUENCE</scope>
    <source>
        <strain evidence="5">CBS 578.67</strain>
    </source>
</reference>
<dbReference type="Pfam" id="PF25390">
    <property type="entry name" value="WD40_RLD"/>
    <property type="match status" value="1"/>
</dbReference>
<evidence type="ECO:0000256" key="3">
    <source>
        <dbReference type="SAM" id="Phobius"/>
    </source>
</evidence>
<evidence type="ECO:0000313" key="5">
    <source>
        <dbReference type="EMBL" id="KAF0685057.1"/>
    </source>
</evidence>
<dbReference type="PANTHER" id="PTHR22870">
    <property type="entry name" value="REGULATOR OF CHROMOSOME CONDENSATION"/>
    <property type="match status" value="1"/>
</dbReference>
<sequence>MGLAEKEDTLRVKDVLQDMIASTKKLDALMQSFCRRNAALGACPKATSHGFITYSSDDLTKRQERSAEIGTSTVDYLDRMTKELRGMVSHQCVKVPMDLLLNQPLTLDDDTWSLRGNDKIVYRVNDVTVLPFKASENQLVDAIATRIRTADCTLDADAADGMAQRLVYVTQDADAHLVHSGRLCFPSPPSMNVEWKTGTIIAQVTVDVGLHGTSSWGLGAAVELEAILRCRVDNGSTGPSIRARYICAFHVDPSNDDDDDSTSQPKRRYVVTEHCILLADTPPTAPHVPLATAVARTTKDANTRAQPDLVDVVNILPATSTRPLAFPAPLGRTRIVSAACSPVHSLFLSDVGAVFAVGASLDGALGLGSQYEAPCPQLVEFIDWKIVVQVAAGGDSTGAHSMAVTSEGHVFTWGMRLACGTDGPPQCEHPEQVSFPASTIHCVQVAAGGSFSMALTDAGQVYVWGKYLNGRLGLGKPPKRTATTRGSRNDQLVERLPRLIPGLASIAQIACGHAHACCVTHIGQIFSWGKNSHGQLGTGHLVDQLSPAPVAFPLDNNDKVHVRTVACGRDFTLALDHDGAVWTWGAGLTGLLPPAVSKAHDLPAWAWLRPQRVDALGSHIESIAAGPAHASVVTTAGDVFAWGHISSDGWTAMPQLLAPSRVVASVACTEGATWATVGGTFLGQSIFALYRERACCDLVLLVSGKRIHVHQMIVSYRCPVLRNVIAAQLRDTPTHEVILPSSLRHDVCLLVVEYLYTDMLYTPMMDPSSCLPRDLRRAAIELDLPGLVALCHRIMRRDDDDDDATNNPHDDTLGPCLRQACGSALFSDVTIIAEGESIHAHKCILVARSDYFRALCTTSMRESASNTLHVDVSYATMQRVLAYLYSDVWTPPEDDDVLLDDMVAADKYGIGRLKVLCEAHAMITLENCMELLVMADMIHAPLLHEKAITFILNQLHVLADAPSFLQLAQDYPKLLHEIIHHPSRNKERMLWRSWETQATMPKDDQATPLPSFPWVPFVFLIAFGISYLHVSAQLPQYGSYVPWFNAVFMFALVAYFFRNLLVV</sequence>
<evidence type="ECO:0000313" key="6">
    <source>
        <dbReference type="EMBL" id="VFT99634.1"/>
    </source>
</evidence>
<dbReference type="Gene3D" id="2.130.10.30">
    <property type="entry name" value="Regulator of chromosome condensation 1/beta-lactamase-inhibitor protein II"/>
    <property type="match status" value="2"/>
</dbReference>
<keyword evidence="3" id="KW-1133">Transmembrane helix</keyword>
<name>A0A485LN42_9STRA</name>
<feature type="repeat" description="RCC1" evidence="2">
    <location>
        <begin position="459"/>
        <end position="522"/>
    </location>
</feature>
<feature type="repeat" description="RCC1" evidence="2">
    <location>
        <begin position="352"/>
        <end position="403"/>
    </location>
</feature>
<dbReference type="PRINTS" id="PR00633">
    <property type="entry name" value="RCCNDNSATION"/>
</dbReference>
<dbReference type="SMART" id="SM00225">
    <property type="entry name" value="BTB"/>
    <property type="match status" value="2"/>
</dbReference>
<dbReference type="CDD" id="cd14733">
    <property type="entry name" value="BACK"/>
    <property type="match status" value="1"/>
</dbReference>
<feature type="repeat" description="RCC1" evidence="2">
    <location>
        <begin position="408"/>
        <end position="458"/>
    </location>
</feature>
<feature type="repeat" description="RCC1" evidence="2">
    <location>
        <begin position="579"/>
        <end position="636"/>
    </location>
</feature>
<dbReference type="AlphaFoldDB" id="A0A485LN42"/>
<keyword evidence="7" id="KW-1185">Reference proteome</keyword>
<dbReference type="Gene3D" id="3.30.710.10">
    <property type="entry name" value="Potassium Channel Kv1.1, Chain A"/>
    <property type="match status" value="2"/>
</dbReference>
<dbReference type="InterPro" id="IPR051210">
    <property type="entry name" value="Ub_ligase/GEF_domain"/>
</dbReference>
<accession>A0A485LN42</accession>
<feature type="repeat" description="RCC1" evidence="2">
    <location>
        <begin position="523"/>
        <end position="578"/>
    </location>
</feature>
<keyword evidence="3" id="KW-0812">Transmembrane</keyword>
<evidence type="ECO:0000259" key="4">
    <source>
        <dbReference type="PROSITE" id="PS50097"/>
    </source>
</evidence>
<feature type="transmembrane region" description="Helical" evidence="3">
    <location>
        <begin position="1037"/>
        <end position="1057"/>
    </location>
</feature>
<feature type="transmembrane region" description="Helical" evidence="3">
    <location>
        <begin position="1011"/>
        <end position="1030"/>
    </location>
</feature>
<evidence type="ECO:0000256" key="2">
    <source>
        <dbReference type="PROSITE-ProRule" id="PRU00235"/>
    </source>
</evidence>
<proteinExistence type="predicted"/>
<gene>
    <name evidence="6" type="primary">Aste57867_22985</name>
    <name evidence="5" type="ORF">As57867_022914</name>
    <name evidence="6" type="ORF">ASTE57867_22985</name>
</gene>
<dbReference type="InterPro" id="IPR011333">
    <property type="entry name" value="SKP1/BTB/POZ_sf"/>
</dbReference>
<feature type="domain" description="BTB" evidence="4">
    <location>
        <begin position="827"/>
        <end position="893"/>
    </location>
</feature>
<dbReference type="CDD" id="cd18186">
    <property type="entry name" value="BTB_POZ_ZBTB_KLHL-like"/>
    <property type="match status" value="2"/>
</dbReference>
<dbReference type="EMBL" id="CAADRA010007248">
    <property type="protein sequence ID" value="VFT99634.1"/>
    <property type="molecule type" value="Genomic_DNA"/>
</dbReference>
<dbReference type="InterPro" id="IPR058923">
    <property type="entry name" value="RCC1-like_dom"/>
</dbReference>
<dbReference type="SUPFAM" id="SSF50985">
    <property type="entry name" value="RCC1/BLIP-II"/>
    <property type="match status" value="1"/>
</dbReference>
<dbReference type="PANTHER" id="PTHR22870:SF408">
    <property type="entry name" value="OS09G0560450 PROTEIN"/>
    <property type="match status" value="1"/>
</dbReference>
<dbReference type="SUPFAM" id="SSF54695">
    <property type="entry name" value="POZ domain"/>
    <property type="match status" value="2"/>
</dbReference>
<reference evidence="6 7" key="1">
    <citation type="submission" date="2019-03" db="EMBL/GenBank/DDBJ databases">
        <authorList>
            <person name="Gaulin E."/>
            <person name="Dumas B."/>
        </authorList>
    </citation>
    <scope>NUCLEOTIDE SEQUENCE [LARGE SCALE GENOMIC DNA]</scope>
    <source>
        <strain evidence="6">CBS 568.67</strain>
    </source>
</reference>
<dbReference type="PROSITE" id="PS50097">
    <property type="entry name" value="BTB"/>
    <property type="match status" value="2"/>
</dbReference>
<dbReference type="InterPro" id="IPR000210">
    <property type="entry name" value="BTB/POZ_dom"/>
</dbReference>
<keyword evidence="3" id="KW-0472">Membrane</keyword>
<feature type="domain" description="BTB" evidence="4">
    <location>
        <begin position="696"/>
        <end position="764"/>
    </location>
</feature>
<dbReference type="InterPro" id="IPR009091">
    <property type="entry name" value="RCC1/BLIP-II"/>
</dbReference>
<dbReference type="PROSITE" id="PS50012">
    <property type="entry name" value="RCC1_3"/>
    <property type="match status" value="5"/>
</dbReference>
<organism evidence="6 7">
    <name type="scientific">Aphanomyces stellatus</name>
    <dbReference type="NCBI Taxonomy" id="120398"/>
    <lineage>
        <taxon>Eukaryota</taxon>
        <taxon>Sar</taxon>
        <taxon>Stramenopiles</taxon>
        <taxon>Oomycota</taxon>
        <taxon>Saprolegniomycetes</taxon>
        <taxon>Saprolegniales</taxon>
        <taxon>Verrucalvaceae</taxon>
        <taxon>Aphanomyces</taxon>
    </lineage>
</organism>